<dbReference type="PROSITE" id="PS50249">
    <property type="entry name" value="MPN"/>
    <property type="match status" value="1"/>
</dbReference>
<dbReference type="EMBL" id="MEUJ01000003">
    <property type="protein sequence ID" value="OGC40580.1"/>
    <property type="molecule type" value="Genomic_DNA"/>
</dbReference>
<keyword evidence="1" id="KW-0645">Protease</keyword>
<keyword evidence="5" id="KW-0482">Metalloprotease</keyword>
<dbReference type="Pfam" id="PF14464">
    <property type="entry name" value="Prok-JAB"/>
    <property type="match status" value="1"/>
</dbReference>
<dbReference type="PANTHER" id="PTHR34858">
    <property type="entry name" value="CYSO-CYSTEINE PEPTIDASE"/>
    <property type="match status" value="1"/>
</dbReference>
<gene>
    <name evidence="7" type="ORF">A2438_06140</name>
</gene>
<evidence type="ECO:0000256" key="3">
    <source>
        <dbReference type="ARBA" id="ARBA00022801"/>
    </source>
</evidence>
<proteinExistence type="predicted"/>
<keyword evidence="2" id="KW-0479">Metal-binding</keyword>
<evidence type="ECO:0000256" key="1">
    <source>
        <dbReference type="ARBA" id="ARBA00022670"/>
    </source>
</evidence>
<dbReference type="InterPro" id="IPR037518">
    <property type="entry name" value="MPN"/>
</dbReference>
<protein>
    <recommendedName>
        <fullName evidence="6">MPN domain-containing protein</fullName>
    </recommendedName>
</protein>
<name>A0A1F4U6Y4_UNCSA</name>
<dbReference type="SUPFAM" id="SSF102712">
    <property type="entry name" value="JAB1/MPN domain"/>
    <property type="match status" value="1"/>
</dbReference>
<dbReference type="GO" id="GO:0008270">
    <property type="term" value="F:zinc ion binding"/>
    <property type="evidence" value="ECO:0007669"/>
    <property type="project" value="TreeGrafter"/>
</dbReference>
<evidence type="ECO:0000256" key="4">
    <source>
        <dbReference type="ARBA" id="ARBA00022833"/>
    </source>
</evidence>
<evidence type="ECO:0000313" key="8">
    <source>
        <dbReference type="Proteomes" id="UP000179242"/>
    </source>
</evidence>
<dbReference type="InterPro" id="IPR000555">
    <property type="entry name" value="JAMM/MPN+_dom"/>
</dbReference>
<evidence type="ECO:0000259" key="6">
    <source>
        <dbReference type="PROSITE" id="PS50249"/>
    </source>
</evidence>
<dbReference type="InterPro" id="IPR051929">
    <property type="entry name" value="VirAsm_ModProt"/>
</dbReference>
<feature type="domain" description="MPN" evidence="6">
    <location>
        <begin position="1"/>
        <end position="122"/>
    </location>
</feature>
<evidence type="ECO:0000256" key="2">
    <source>
        <dbReference type="ARBA" id="ARBA00022723"/>
    </source>
</evidence>
<dbReference type="Gene3D" id="3.40.140.10">
    <property type="entry name" value="Cytidine Deaminase, domain 2"/>
    <property type="match status" value="1"/>
</dbReference>
<dbReference type="SMART" id="SM00232">
    <property type="entry name" value="JAB_MPN"/>
    <property type="match status" value="1"/>
</dbReference>
<reference evidence="7 8" key="1">
    <citation type="journal article" date="2016" name="Nat. Commun.">
        <title>Thousands of microbial genomes shed light on interconnected biogeochemical processes in an aquifer system.</title>
        <authorList>
            <person name="Anantharaman K."/>
            <person name="Brown C.T."/>
            <person name="Hug L.A."/>
            <person name="Sharon I."/>
            <person name="Castelle C.J."/>
            <person name="Probst A.J."/>
            <person name="Thomas B.C."/>
            <person name="Singh A."/>
            <person name="Wilkins M.J."/>
            <person name="Karaoz U."/>
            <person name="Brodie E.L."/>
            <person name="Williams K.H."/>
            <person name="Hubbard S.S."/>
            <person name="Banfield J.F."/>
        </authorList>
    </citation>
    <scope>NUCLEOTIDE SEQUENCE [LARGE SCALE GENOMIC DNA]</scope>
</reference>
<dbReference type="CDD" id="cd08070">
    <property type="entry name" value="MPN_like"/>
    <property type="match status" value="1"/>
</dbReference>
<evidence type="ECO:0000256" key="5">
    <source>
        <dbReference type="ARBA" id="ARBA00023049"/>
    </source>
</evidence>
<dbReference type="GO" id="GO:0006508">
    <property type="term" value="P:proteolysis"/>
    <property type="evidence" value="ECO:0007669"/>
    <property type="project" value="UniProtKB-KW"/>
</dbReference>
<keyword evidence="4" id="KW-0862">Zinc</keyword>
<sequence length="128" mass="14386">MKISKNIIEEIKKHAKEEAPLEACGYLAGKEGSAAELFRMTNIDKSEEHFSFDPKEQFRAIKDARAKNLSLIAVYHSHPNSPARLSDEDIRLAHDPDTVYVIHSLLDGETKGFRVVNGEILDELLQIA</sequence>
<dbReference type="AlphaFoldDB" id="A0A1F4U6Y4"/>
<dbReference type="GO" id="GO:0008235">
    <property type="term" value="F:metalloexopeptidase activity"/>
    <property type="evidence" value="ECO:0007669"/>
    <property type="project" value="TreeGrafter"/>
</dbReference>
<comment type="caution">
    <text evidence="7">The sequence shown here is derived from an EMBL/GenBank/DDBJ whole genome shotgun (WGS) entry which is preliminary data.</text>
</comment>
<evidence type="ECO:0000313" key="7">
    <source>
        <dbReference type="EMBL" id="OGC40580.1"/>
    </source>
</evidence>
<accession>A0A1F4U6Y4</accession>
<dbReference type="PANTHER" id="PTHR34858:SF1">
    <property type="entry name" value="CYSO-CYSTEINE PEPTIDASE"/>
    <property type="match status" value="1"/>
</dbReference>
<dbReference type="Proteomes" id="UP000179242">
    <property type="component" value="Unassembled WGS sequence"/>
</dbReference>
<keyword evidence="3" id="KW-0378">Hydrolase</keyword>
<dbReference type="InterPro" id="IPR028090">
    <property type="entry name" value="JAB_dom_prok"/>
</dbReference>
<organism evidence="7 8">
    <name type="scientific">candidate division WOR-1 bacterium RIFOXYC2_FULL_46_14</name>
    <dbReference type="NCBI Taxonomy" id="1802587"/>
    <lineage>
        <taxon>Bacteria</taxon>
        <taxon>Bacillati</taxon>
        <taxon>Saganbacteria</taxon>
    </lineage>
</organism>